<dbReference type="Pfam" id="PF00862">
    <property type="entry name" value="GT-B_Sucrose_synth"/>
    <property type="match status" value="1"/>
</dbReference>
<proteinExistence type="inferred from homology"/>
<evidence type="ECO:0000313" key="9">
    <source>
        <dbReference type="EMBL" id="KUK67901.1"/>
    </source>
</evidence>
<dbReference type="InterPro" id="IPR044161">
    <property type="entry name" value="SPS"/>
</dbReference>
<dbReference type="InterPro" id="IPR000368">
    <property type="entry name" value="Sucrose_synth_GT-B1"/>
</dbReference>
<evidence type="ECO:0000256" key="4">
    <source>
        <dbReference type="ARBA" id="ARBA00022679"/>
    </source>
</evidence>
<dbReference type="SUPFAM" id="SSF53756">
    <property type="entry name" value="UDP-Glycosyltransferase/glycogen phosphorylase"/>
    <property type="match status" value="1"/>
</dbReference>
<keyword evidence="3" id="KW-0328">Glycosyltransferase</keyword>
<protein>
    <recommendedName>
        <fullName evidence="2">sucrose-phosphate synthase</fullName>
        <ecNumber evidence="2">2.4.1.14</ecNumber>
    </recommendedName>
</protein>
<evidence type="ECO:0000256" key="3">
    <source>
        <dbReference type="ARBA" id="ARBA00022676"/>
    </source>
</evidence>
<keyword evidence="4 9" id="KW-0808">Transferase</keyword>
<dbReference type="Proteomes" id="UP000055014">
    <property type="component" value="Unassembled WGS sequence"/>
</dbReference>
<evidence type="ECO:0000259" key="7">
    <source>
        <dbReference type="Pfam" id="PF00862"/>
    </source>
</evidence>
<dbReference type="PANTHER" id="PTHR46039">
    <property type="entry name" value="SUCROSE-PHOSPHATE SYNTHASE 3-RELATED"/>
    <property type="match status" value="1"/>
</dbReference>
<dbReference type="Proteomes" id="UP000264215">
    <property type="component" value="Unassembled WGS sequence"/>
</dbReference>
<dbReference type="Pfam" id="PF00534">
    <property type="entry name" value="Glycos_transf_1"/>
    <property type="match status" value="1"/>
</dbReference>
<dbReference type="EMBL" id="LGGH01000057">
    <property type="protein sequence ID" value="KUK67901.1"/>
    <property type="molecule type" value="Genomic_DNA"/>
</dbReference>
<name>A0A117LUA3_9BACT</name>
<evidence type="ECO:0000259" key="6">
    <source>
        <dbReference type="Pfam" id="PF00534"/>
    </source>
</evidence>
<accession>A0A117LUA3</accession>
<comment type="catalytic activity">
    <reaction evidence="5">
        <text>beta-D-fructose 6-phosphate + UDP-alpha-D-glucose = sucrose 6(F)-phosphate + UDP + H(+)</text>
        <dbReference type="Rhea" id="RHEA:22172"/>
        <dbReference type="ChEBI" id="CHEBI:15378"/>
        <dbReference type="ChEBI" id="CHEBI:57634"/>
        <dbReference type="ChEBI" id="CHEBI:57723"/>
        <dbReference type="ChEBI" id="CHEBI:58223"/>
        <dbReference type="ChEBI" id="CHEBI:58885"/>
        <dbReference type="EC" id="2.4.1.14"/>
    </reaction>
</comment>
<dbReference type="PATRIC" id="fig|1236046.5.peg.1506"/>
<dbReference type="InterPro" id="IPR001296">
    <property type="entry name" value="Glyco_trans_1"/>
</dbReference>
<dbReference type="Gene3D" id="3.40.50.2000">
    <property type="entry name" value="Glycogen Phosphorylase B"/>
    <property type="match status" value="2"/>
</dbReference>
<dbReference type="AlphaFoldDB" id="A0A117LUA3"/>
<comment type="similarity">
    <text evidence="1">Belongs to the glycosyltransferase 1 family.</text>
</comment>
<sequence length="482" mass="55010">MRVAFINPQGNFDKNDSYWTTHPDFGGQLVYVKEIASAMSEMGINCDIVTRKIVDDKWPEFAEEFDSYPGRNNLRIVRIPFGPEGFLRKEKLWPHLGEFAKRIIEFYHAERTLPNFVTTHYGDGGLTGAMLFKETGIPYSFTAHSLGAQKLDKLLQTGADRVQVEREFNFSFRIAAERIAMKYSAVNFVSTSMERFQQYSHRLYRDFSDVGNDSRYFVVPPGVNTDIFTTNSTELDGIIEKRFKEAIERFSDLSRLQLPMIIVASRLEQKKNHIGVVRAFVKDRELNSNSNLVIVTRGLHNPYEEYSSLQEPDRAVLGEIVDQISRNEMIDRVIFIDIENQLELSALYRIGSKRRSVFALTSLYEPFGLAPIEAMACGLPAVATSSGGPVETLRENNVEYGILVDPLETEDIARGIKRALFSGSDFWEEMSSRGIDRVTEKYTWKSAAEGYLNQIMEKIKYGHPEPEIPDYLFTGIDVPFID</sequence>
<feature type="domain" description="Glycosyl transferase family 1" evidence="6">
    <location>
        <begin position="248"/>
        <end position="421"/>
    </location>
</feature>
<evidence type="ECO:0000313" key="13">
    <source>
        <dbReference type="Proteomes" id="UP000264215"/>
    </source>
</evidence>
<reference evidence="8 13" key="3">
    <citation type="journal article" date="2018" name="Nat. Biotechnol.">
        <title>A standardized bacterial taxonomy based on genome phylogeny substantially revises the tree of life.</title>
        <authorList>
            <person name="Parks D.H."/>
            <person name="Chuvochina M."/>
            <person name="Waite D.W."/>
            <person name="Rinke C."/>
            <person name="Skarshewski A."/>
            <person name="Chaumeil P.A."/>
            <person name="Hugenholtz P."/>
        </authorList>
    </citation>
    <scope>NUCLEOTIDE SEQUENCE [LARGE SCALE GENOMIC DNA]</scope>
    <source>
        <strain evidence="8">UBA9905</strain>
    </source>
</reference>
<reference evidence="9" key="1">
    <citation type="journal article" date="2015" name="MBio">
        <title>Genome-resolved metagenomic analysis reveals roles for candidate phyla and other microbial community members in biogeochemical transformations in oil reservoirs.</title>
        <authorList>
            <person name="Hu P."/>
            <person name="Tom L."/>
            <person name="Singh A."/>
            <person name="Thomas B.C."/>
            <person name="Baker B.J."/>
            <person name="Piceno Y.M."/>
            <person name="Andersen G.L."/>
            <person name="Banfield J.F."/>
        </authorList>
    </citation>
    <scope>NUCLEOTIDE SEQUENCE [LARGE SCALE GENOMIC DNA]</scope>
    <source>
        <strain evidence="9">46_47</strain>
        <strain evidence="10">46_70</strain>
    </source>
</reference>
<evidence type="ECO:0000256" key="5">
    <source>
        <dbReference type="ARBA" id="ARBA00047471"/>
    </source>
</evidence>
<dbReference type="GO" id="GO:0046524">
    <property type="term" value="F:sucrose-phosphate synthase activity"/>
    <property type="evidence" value="ECO:0007669"/>
    <property type="project" value="UniProtKB-EC"/>
</dbReference>
<feature type="domain" description="Sucrose synthase first GT-B" evidence="7">
    <location>
        <begin position="2"/>
        <end position="192"/>
    </location>
</feature>
<reference evidence="11 12" key="2">
    <citation type="journal article" date="2015" name="MBio">
        <title>Genome-Resolved Metagenomic Analysis Reveals Roles for Candidate Phyla and Other Microbial Community Members in Biogeochemical Transformations in Oil Reservoirs.</title>
        <authorList>
            <person name="Hu P."/>
            <person name="Tom L."/>
            <person name="Singh A."/>
            <person name="Thomas B.C."/>
            <person name="Baker B.J."/>
            <person name="Piceno Y.M."/>
            <person name="Andersen G.L."/>
            <person name="Banfield J.F."/>
        </authorList>
    </citation>
    <scope>NUCLEOTIDE SEQUENCE [LARGE SCALE GENOMIC DNA]</scope>
</reference>
<evidence type="ECO:0000256" key="1">
    <source>
        <dbReference type="ARBA" id="ARBA00006530"/>
    </source>
</evidence>
<dbReference type="PANTHER" id="PTHR46039:SF5">
    <property type="entry name" value="SUCROSE-PHOSPHATE SYNTHASE 3-RELATED"/>
    <property type="match status" value="1"/>
</dbReference>
<evidence type="ECO:0000313" key="11">
    <source>
        <dbReference type="Proteomes" id="UP000054260"/>
    </source>
</evidence>
<dbReference type="EMBL" id="LGGW01000020">
    <property type="protein sequence ID" value="KUK90787.1"/>
    <property type="molecule type" value="Genomic_DNA"/>
</dbReference>
<dbReference type="EMBL" id="DQBS01000035">
    <property type="protein sequence ID" value="HCO69221.1"/>
    <property type="molecule type" value="Genomic_DNA"/>
</dbReference>
<organism evidence="9 11">
    <name type="scientific">Mesotoga infera</name>
    <dbReference type="NCBI Taxonomy" id="1236046"/>
    <lineage>
        <taxon>Bacteria</taxon>
        <taxon>Thermotogati</taxon>
        <taxon>Thermotogota</taxon>
        <taxon>Thermotogae</taxon>
        <taxon>Kosmotogales</taxon>
        <taxon>Kosmotogaceae</taxon>
        <taxon>Mesotoga</taxon>
    </lineage>
</organism>
<evidence type="ECO:0000313" key="8">
    <source>
        <dbReference type="EMBL" id="HCO69221.1"/>
    </source>
</evidence>
<evidence type="ECO:0000256" key="2">
    <source>
        <dbReference type="ARBA" id="ARBA00012536"/>
    </source>
</evidence>
<dbReference type="EC" id="2.4.1.14" evidence="2"/>
<gene>
    <name evidence="8" type="ORF">DIT26_01340</name>
    <name evidence="9" type="ORF">XD86_0519</name>
    <name evidence="10" type="ORF">XE02_0378</name>
</gene>
<dbReference type="Proteomes" id="UP000054260">
    <property type="component" value="Unassembled WGS sequence"/>
</dbReference>
<evidence type="ECO:0000313" key="12">
    <source>
        <dbReference type="Proteomes" id="UP000055014"/>
    </source>
</evidence>
<comment type="caution">
    <text evidence="9">The sequence shown here is derived from an EMBL/GenBank/DDBJ whole genome shotgun (WGS) entry which is preliminary data.</text>
</comment>
<evidence type="ECO:0000313" key="10">
    <source>
        <dbReference type="EMBL" id="KUK90787.1"/>
    </source>
</evidence>